<evidence type="ECO:0000256" key="4">
    <source>
        <dbReference type="ARBA" id="ARBA00011193"/>
    </source>
</evidence>
<evidence type="ECO:0000256" key="9">
    <source>
        <dbReference type="PIRSR" id="PIRSR001399-2"/>
    </source>
</evidence>
<comment type="similarity">
    <text evidence="3 7">Belongs to the type-II 3-dehydroquinase family.</text>
</comment>
<dbReference type="GO" id="GO:0009073">
    <property type="term" value="P:aromatic amino acid family biosynthetic process"/>
    <property type="evidence" value="ECO:0007669"/>
    <property type="project" value="UniProtKB-KW"/>
</dbReference>
<dbReference type="NCBIfam" id="NF003805">
    <property type="entry name" value="PRK05395.1-2"/>
    <property type="match status" value="1"/>
</dbReference>
<comment type="caution">
    <text evidence="11">The sequence shown here is derived from an EMBL/GenBank/DDBJ whole genome shotgun (WGS) entry which is preliminary data.</text>
</comment>
<dbReference type="InterPro" id="IPR001874">
    <property type="entry name" value="DHquinase_II"/>
</dbReference>
<dbReference type="SUPFAM" id="SSF52304">
    <property type="entry name" value="Type II 3-dehydroquinate dehydratase"/>
    <property type="match status" value="1"/>
</dbReference>
<reference evidence="11" key="1">
    <citation type="journal article" date="2020" name="mSystems">
        <title>Genome- and Community-Level Interaction Insights into Carbon Utilization and Element Cycling Functions of Hydrothermarchaeota in Hydrothermal Sediment.</title>
        <authorList>
            <person name="Zhou Z."/>
            <person name="Liu Y."/>
            <person name="Xu W."/>
            <person name="Pan J."/>
            <person name="Luo Z.H."/>
            <person name="Li M."/>
        </authorList>
    </citation>
    <scope>NUCLEOTIDE SEQUENCE [LARGE SCALE GENOMIC DNA]</scope>
    <source>
        <strain evidence="11">SpSt-258</strain>
    </source>
</reference>
<gene>
    <name evidence="7 11" type="primary">aroQ</name>
    <name evidence="11" type="ORF">ENP86_10610</name>
</gene>
<evidence type="ECO:0000256" key="10">
    <source>
        <dbReference type="PIRSR" id="PIRSR001399-3"/>
    </source>
</evidence>
<dbReference type="InterPro" id="IPR036441">
    <property type="entry name" value="DHquinase_II_sf"/>
</dbReference>
<dbReference type="HAMAP" id="MF_00169">
    <property type="entry name" value="AroQ"/>
    <property type="match status" value="1"/>
</dbReference>
<dbReference type="NCBIfam" id="NF003807">
    <property type="entry name" value="PRK05395.1-4"/>
    <property type="match status" value="1"/>
</dbReference>
<dbReference type="GO" id="GO:0019631">
    <property type="term" value="P:quinate catabolic process"/>
    <property type="evidence" value="ECO:0007669"/>
    <property type="project" value="TreeGrafter"/>
</dbReference>
<dbReference type="GO" id="GO:0008652">
    <property type="term" value="P:amino acid biosynthetic process"/>
    <property type="evidence" value="ECO:0007669"/>
    <property type="project" value="UniProtKB-KW"/>
</dbReference>
<evidence type="ECO:0000256" key="7">
    <source>
        <dbReference type="HAMAP-Rule" id="MF_00169"/>
    </source>
</evidence>
<dbReference type="EMBL" id="DSKY01000022">
    <property type="protein sequence ID" value="HDY59978.1"/>
    <property type="molecule type" value="Genomic_DNA"/>
</dbReference>
<feature type="binding site" evidence="7 9">
    <location>
        <position position="110"/>
    </location>
    <ligand>
        <name>substrate</name>
    </ligand>
</feature>
<keyword evidence="7" id="KW-0057">Aromatic amino acid biosynthesis</keyword>
<organism evidence="11">
    <name type="scientific">candidate division WOR-3 bacterium</name>
    <dbReference type="NCBI Taxonomy" id="2052148"/>
    <lineage>
        <taxon>Bacteria</taxon>
        <taxon>Bacteria division WOR-3</taxon>
    </lineage>
</organism>
<feature type="binding site" evidence="7 9">
    <location>
        <position position="86"/>
    </location>
    <ligand>
        <name>substrate</name>
    </ligand>
</feature>
<evidence type="ECO:0000256" key="1">
    <source>
        <dbReference type="ARBA" id="ARBA00001864"/>
    </source>
</evidence>
<keyword evidence="6 7" id="KW-0456">Lyase</keyword>
<feature type="site" description="Transition state stabilizer" evidence="7 10">
    <location>
        <position position="18"/>
    </location>
</feature>
<evidence type="ECO:0000256" key="6">
    <source>
        <dbReference type="ARBA" id="ARBA00023239"/>
    </source>
</evidence>
<dbReference type="GO" id="GO:0009423">
    <property type="term" value="P:chorismate biosynthetic process"/>
    <property type="evidence" value="ECO:0007669"/>
    <property type="project" value="UniProtKB-UniRule"/>
</dbReference>
<feature type="binding site" evidence="7 9">
    <location>
        <position position="79"/>
    </location>
    <ligand>
        <name>substrate</name>
    </ligand>
</feature>
<feature type="active site" description="Proton donor" evidence="7 8">
    <location>
        <position position="99"/>
    </location>
</feature>
<feature type="binding site" evidence="7 9">
    <location>
        <begin position="100"/>
        <end position="101"/>
    </location>
    <ligand>
        <name>substrate</name>
    </ligand>
</feature>
<dbReference type="AlphaFoldDB" id="A0A7V0Z7F8"/>
<comment type="pathway">
    <text evidence="2 7">Metabolic intermediate biosynthesis; chorismate biosynthesis; chorismate from D-erythrose 4-phosphate and phosphoenolpyruvate: step 3/7.</text>
</comment>
<feature type="active site" description="Proton acceptor" evidence="7 8">
    <location>
        <position position="23"/>
    </location>
</feature>
<dbReference type="UniPathway" id="UPA00053">
    <property type="reaction ID" value="UER00086"/>
</dbReference>
<comment type="function">
    <text evidence="7">Catalyzes a trans-dehydration via an enolate intermediate.</text>
</comment>
<dbReference type="GO" id="GO:0003855">
    <property type="term" value="F:3-dehydroquinate dehydratase activity"/>
    <property type="evidence" value="ECO:0007669"/>
    <property type="project" value="UniProtKB-UniRule"/>
</dbReference>
<dbReference type="PIRSF" id="PIRSF001399">
    <property type="entry name" value="DHquinase_II"/>
    <property type="match status" value="1"/>
</dbReference>
<evidence type="ECO:0000256" key="2">
    <source>
        <dbReference type="ARBA" id="ARBA00004902"/>
    </source>
</evidence>
<name>A0A7V0Z7F8_UNCW3</name>
<comment type="subunit">
    <text evidence="4 7">Homododecamer.</text>
</comment>
<accession>A0A7V0Z7F8</accession>
<sequence>MQKILLIHGPNLNLLGKRNPEVYGRLSLDEINKKIIDYAQKRGVQVDIYQSNSESEIIEMIQNSEGYTGLIINPGAFTHTSVAIRDAIEGVGIKSIEVHISNIYAREPFRHKSLIAPVCTGQITGLGWYGYILALEYFINGGGDGL</sequence>
<proteinExistence type="inferred from homology"/>
<feature type="binding site" evidence="7 9">
    <location>
        <position position="73"/>
    </location>
    <ligand>
        <name>substrate</name>
    </ligand>
</feature>
<dbReference type="EC" id="4.2.1.10" evidence="5 7"/>
<dbReference type="Gene3D" id="3.40.50.9100">
    <property type="entry name" value="Dehydroquinase, class II"/>
    <property type="match status" value="1"/>
</dbReference>
<protein>
    <recommendedName>
        <fullName evidence="5 7">3-dehydroquinate dehydratase</fullName>
        <shortName evidence="7">3-dehydroquinase</shortName>
        <ecNumber evidence="5 7">4.2.1.10</ecNumber>
    </recommendedName>
    <alternativeName>
        <fullName evidence="7">Type II DHQase</fullName>
    </alternativeName>
</protein>
<dbReference type="PANTHER" id="PTHR21272:SF3">
    <property type="entry name" value="CATABOLIC 3-DEHYDROQUINASE"/>
    <property type="match status" value="1"/>
</dbReference>
<dbReference type="NCBIfam" id="NF003806">
    <property type="entry name" value="PRK05395.1-3"/>
    <property type="match status" value="1"/>
</dbReference>
<dbReference type="NCBIfam" id="TIGR01088">
    <property type="entry name" value="aroQ"/>
    <property type="match status" value="1"/>
</dbReference>
<dbReference type="CDD" id="cd00466">
    <property type="entry name" value="DHQase_II"/>
    <property type="match status" value="1"/>
</dbReference>
<dbReference type="PANTHER" id="PTHR21272">
    <property type="entry name" value="CATABOLIC 3-DEHYDROQUINASE"/>
    <property type="match status" value="1"/>
</dbReference>
<comment type="catalytic activity">
    <reaction evidence="1 7">
        <text>3-dehydroquinate = 3-dehydroshikimate + H2O</text>
        <dbReference type="Rhea" id="RHEA:21096"/>
        <dbReference type="ChEBI" id="CHEBI:15377"/>
        <dbReference type="ChEBI" id="CHEBI:16630"/>
        <dbReference type="ChEBI" id="CHEBI:32364"/>
        <dbReference type="EC" id="4.2.1.10"/>
    </reaction>
</comment>
<evidence type="ECO:0000256" key="8">
    <source>
        <dbReference type="PIRSR" id="PIRSR001399-1"/>
    </source>
</evidence>
<keyword evidence="7" id="KW-0028">Amino-acid biosynthesis</keyword>
<dbReference type="Pfam" id="PF01220">
    <property type="entry name" value="DHquinase_II"/>
    <property type="match status" value="1"/>
</dbReference>
<evidence type="ECO:0000313" key="11">
    <source>
        <dbReference type="EMBL" id="HDY59978.1"/>
    </source>
</evidence>
<evidence type="ECO:0000256" key="5">
    <source>
        <dbReference type="ARBA" id="ARBA00012060"/>
    </source>
</evidence>
<evidence type="ECO:0000256" key="3">
    <source>
        <dbReference type="ARBA" id="ARBA00011037"/>
    </source>
</evidence>